<keyword evidence="3" id="KW-1185">Reference proteome</keyword>
<name>A0ABP0UMG6_9BRYO</name>
<evidence type="ECO:0000259" key="1">
    <source>
        <dbReference type="Pfam" id="PF07137"/>
    </source>
</evidence>
<dbReference type="Proteomes" id="UP001497512">
    <property type="component" value="Chromosome 5"/>
</dbReference>
<dbReference type="PANTHER" id="PTHR33970">
    <property type="entry name" value="VIOLAXANTHIN DE-EPOXIDASE, CHLOROPLASTIC-RELATED"/>
    <property type="match status" value="1"/>
</dbReference>
<evidence type="ECO:0000313" key="2">
    <source>
        <dbReference type="EMBL" id="CAK9225595.1"/>
    </source>
</evidence>
<proteinExistence type="predicted"/>
<feature type="domain" description="VDE lipocalin" evidence="1">
    <location>
        <begin position="291"/>
        <end position="550"/>
    </location>
</feature>
<reference evidence="2" key="1">
    <citation type="submission" date="2024-02" db="EMBL/GenBank/DDBJ databases">
        <authorList>
            <consortium name="ELIXIR-Norway"/>
            <consortium name="Elixir Norway"/>
        </authorList>
    </citation>
    <scope>NUCLEOTIDE SEQUENCE</scope>
</reference>
<dbReference type="Gene3D" id="2.40.128.20">
    <property type="match status" value="1"/>
</dbReference>
<dbReference type="InterPro" id="IPR010788">
    <property type="entry name" value="VDE_dom"/>
</dbReference>
<dbReference type="InterPro" id="IPR012674">
    <property type="entry name" value="Calycin"/>
</dbReference>
<accession>A0ABP0UMG6</accession>
<dbReference type="PANTHER" id="PTHR33970:SF2">
    <property type="entry name" value="OS01G0716400 PROTEIN"/>
    <property type="match status" value="1"/>
</dbReference>
<dbReference type="Pfam" id="PF07137">
    <property type="entry name" value="VDE"/>
    <property type="match status" value="1"/>
</dbReference>
<dbReference type="InterPro" id="IPR044682">
    <property type="entry name" value="VDE"/>
</dbReference>
<sequence>MELGGALEMMVLRRNSMMGGATQLRKCTEPMLHQIGENGWRMVETKRLLKTTSSAIHEHSSSMRALLLSNNVCPKRLSLPLPMTQAGQNVQSAATAESVAGTQSEESLAFSKDVTAKIVAIVGSNTLSPLSATPWEEVMQHMAQRLTWLDSSFEMLVITDEMFLSETCEQEDISADIAVIVGITSTEVVKRVQSRLVGTVSTLISFDSDPGVETWLGGLKFAPVDWIEKALSALPGSKRAEAAKVMSIVTDAWERRNSDDYRFALLVLIDSYVTPVKLLKNLRATGLASVGCMIRNCRSQILACLLDPDCRQAVNCLQSCGPTDQVCSYRCIVSNESPAFEAFTLCVLQKHNCLGLTAEITMQPDVQPLSVFRGAAIDHDVAEDLFIGWLGRPNLGLGMQKLDWSWRVVAGQNAAYDQFPSQYQIFYRGKAKGSMWYDPVFQVKTLDGPMVWRRRHYRVRRDKTPGTFYFTVLDNGVISKEFWRIVDVTDDLSWGLFYYSGAAEAAGQSYTGAIVVTPDGKWPAESANERLEAALERCGIKLWELYRVNNEGGDKPPLGIPEGSSLHRAIS</sequence>
<protein>
    <recommendedName>
        <fullName evidence="1">VDE lipocalin domain-containing protein</fullName>
    </recommendedName>
</protein>
<evidence type="ECO:0000313" key="3">
    <source>
        <dbReference type="Proteomes" id="UP001497512"/>
    </source>
</evidence>
<organism evidence="2 3">
    <name type="scientific">Sphagnum troendelagicum</name>
    <dbReference type="NCBI Taxonomy" id="128251"/>
    <lineage>
        <taxon>Eukaryota</taxon>
        <taxon>Viridiplantae</taxon>
        <taxon>Streptophyta</taxon>
        <taxon>Embryophyta</taxon>
        <taxon>Bryophyta</taxon>
        <taxon>Sphagnophytina</taxon>
        <taxon>Sphagnopsida</taxon>
        <taxon>Sphagnales</taxon>
        <taxon>Sphagnaceae</taxon>
        <taxon>Sphagnum</taxon>
    </lineage>
</organism>
<gene>
    <name evidence="2" type="ORF">CSSPTR1EN2_LOCUS17709</name>
</gene>
<dbReference type="EMBL" id="OZ019897">
    <property type="protein sequence ID" value="CAK9225595.1"/>
    <property type="molecule type" value="Genomic_DNA"/>
</dbReference>